<dbReference type="EMBL" id="MFKF01000173">
    <property type="protein sequence ID" value="OGG51719.1"/>
    <property type="molecule type" value="Genomic_DNA"/>
</dbReference>
<dbReference type="PANTHER" id="PTHR43065:SF10">
    <property type="entry name" value="PEROXIDE STRESS-ACTIVATED HISTIDINE KINASE MAK3"/>
    <property type="match status" value="1"/>
</dbReference>
<feature type="domain" description="Histidine kinase" evidence="10">
    <location>
        <begin position="277"/>
        <end position="485"/>
    </location>
</feature>
<dbReference type="SMART" id="SM00100">
    <property type="entry name" value="cNMP"/>
    <property type="match status" value="1"/>
</dbReference>
<dbReference type="GO" id="GO:0000155">
    <property type="term" value="F:phosphorelay sensor kinase activity"/>
    <property type="evidence" value="ECO:0007669"/>
    <property type="project" value="InterPro"/>
</dbReference>
<keyword evidence="3" id="KW-0597">Phosphoprotein</keyword>
<protein>
    <recommendedName>
        <fullName evidence="2">histidine kinase</fullName>
        <ecNumber evidence="2">2.7.13.3</ecNumber>
    </recommendedName>
</protein>
<feature type="domain" description="Cyclic nucleotide-binding" evidence="9">
    <location>
        <begin position="12"/>
        <end position="132"/>
    </location>
</feature>
<dbReference type="InterPro" id="IPR036890">
    <property type="entry name" value="HATPase_C_sf"/>
</dbReference>
<comment type="catalytic activity">
    <reaction evidence="1">
        <text>ATP + protein L-histidine = ADP + protein N-phospho-L-histidine.</text>
        <dbReference type="EC" id="2.7.13.3"/>
    </reaction>
</comment>
<evidence type="ECO:0000256" key="8">
    <source>
        <dbReference type="ARBA" id="ARBA00023012"/>
    </source>
</evidence>
<evidence type="ECO:0000259" key="9">
    <source>
        <dbReference type="PROSITE" id="PS50042"/>
    </source>
</evidence>
<sequence length="485" mass="54160">MSSTFPALHIPLLDGLTAQGRASLFSVSEQRAYRDGEVIITEGEEGDALFIVMSGAVQVEKATLDRRQEALVSLREGECFGEMTLVDRQPRSATVRALGDTEVRVFLREALDRAFVHNPEIHRVVLENLVKIMAGRLRRVDENLIQSIYDSVIVVDRRLRITEWNRVSSRWGLVAQDVPVEQFIGRDLFDLLPHLQERLRERIEEVIGSGEVARFQVEYEDEGRGRIYVDTVVAPYKRGDQVAGAVIANRDVTDVKSLEHQLIQSEKLAMAGQMAADIGHELNNYLSIISGHAEILSAHPDIQAFPRVAKSMTTIQEQVRRIERFTASLMDFSAQNTKKQPTNLGDLIVKLVYFIQPQHRYRNVKFVLCPKEHLPCVEIDSGQVQQVLLNLYANAADAGADRVTTMTAHRRAEGKVVVTVADNGPGMPPGVFAKIFEIGFTTKRTGHGFGLSICKRIVDNHGGDIAVQSEVGRGTIFTLIFPTDR</sequence>
<keyword evidence="7" id="KW-0067">ATP-binding</keyword>
<dbReference type="EC" id="2.7.13.3" evidence="2"/>
<dbReference type="PROSITE" id="PS00888">
    <property type="entry name" value="CNMP_BINDING_1"/>
    <property type="match status" value="1"/>
</dbReference>
<dbReference type="InterPro" id="IPR014710">
    <property type="entry name" value="RmlC-like_jellyroll"/>
</dbReference>
<dbReference type="PANTHER" id="PTHR43065">
    <property type="entry name" value="SENSOR HISTIDINE KINASE"/>
    <property type="match status" value="1"/>
</dbReference>
<evidence type="ECO:0000256" key="2">
    <source>
        <dbReference type="ARBA" id="ARBA00012438"/>
    </source>
</evidence>
<dbReference type="Pfam" id="PF00512">
    <property type="entry name" value="HisKA"/>
    <property type="match status" value="1"/>
</dbReference>
<name>A0A1F6CRA5_HANXR</name>
<dbReference type="SUPFAM" id="SSF55785">
    <property type="entry name" value="PYP-like sensor domain (PAS domain)"/>
    <property type="match status" value="1"/>
</dbReference>
<dbReference type="InterPro" id="IPR004358">
    <property type="entry name" value="Sig_transdc_His_kin-like_C"/>
</dbReference>
<evidence type="ECO:0000256" key="1">
    <source>
        <dbReference type="ARBA" id="ARBA00000085"/>
    </source>
</evidence>
<keyword evidence="5" id="KW-0547">Nucleotide-binding</keyword>
<organism evidence="11 12">
    <name type="scientific">Handelsmanbacteria sp. (strain RIFCSPLOWO2_12_FULL_64_10)</name>
    <dbReference type="NCBI Taxonomy" id="1817868"/>
    <lineage>
        <taxon>Bacteria</taxon>
        <taxon>Candidatus Handelsmaniibacteriota</taxon>
    </lineage>
</organism>
<dbReference type="InterPro" id="IPR003594">
    <property type="entry name" value="HATPase_dom"/>
</dbReference>
<evidence type="ECO:0000313" key="12">
    <source>
        <dbReference type="Proteomes" id="UP000178606"/>
    </source>
</evidence>
<dbReference type="InterPro" id="IPR013656">
    <property type="entry name" value="PAS_4"/>
</dbReference>
<dbReference type="InterPro" id="IPR000014">
    <property type="entry name" value="PAS"/>
</dbReference>
<dbReference type="AlphaFoldDB" id="A0A1F6CRA5"/>
<dbReference type="NCBIfam" id="TIGR00229">
    <property type="entry name" value="sensory_box"/>
    <property type="match status" value="1"/>
</dbReference>
<evidence type="ECO:0000256" key="4">
    <source>
        <dbReference type="ARBA" id="ARBA00022679"/>
    </source>
</evidence>
<evidence type="ECO:0000256" key="5">
    <source>
        <dbReference type="ARBA" id="ARBA00022741"/>
    </source>
</evidence>
<evidence type="ECO:0000256" key="3">
    <source>
        <dbReference type="ARBA" id="ARBA00022553"/>
    </source>
</evidence>
<dbReference type="Pfam" id="PF02518">
    <property type="entry name" value="HATPase_c"/>
    <property type="match status" value="1"/>
</dbReference>
<dbReference type="SUPFAM" id="SSF47384">
    <property type="entry name" value="Homodimeric domain of signal transducing histidine kinase"/>
    <property type="match status" value="1"/>
</dbReference>
<dbReference type="InterPro" id="IPR018490">
    <property type="entry name" value="cNMP-bd_dom_sf"/>
</dbReference>
<evidence type="ECO:0000256" key="6">
    <source>
        <dbReference type="ARBA" id="ARBA00022777"/>
    </source>
</evidence>
<dbReference type="Gene3D" id="2.60.120.10">
    <property type="entry name" value="Jelly Rolls"/>
    <property type="match status" value="1"/>
</dbReference>
<evidence type="ECO:0000256" key="7">
    <source>
        <dbReference type="ARBA" id="ARBA00022840"/>
    </source>
</evidence>
<evidence type="ECO:0000259" key="10">
    <source>
        <dbReference type="PROSITE" id="PS50109"/>
    </source>
</evidence>
<dbReference type="InterPro" id="IPR000595">
    <property type="entry name" value="cNMP-bd_dom"/>
</dbReference>
<dbReference type="SUPFAM" id="SSF55874">
    <property type="entry name" value="ATPase domain of HSP90 chaperone/DNA topoisomerase II/histidine kinase"/>
    <property type="match status" value="1"/>
</dbReference>
<reference evidence="11 12" key="1">
    <citation type="journal article" date="2016" name="Nat. Commun.">
        <title>Thousands of microbial genomes shed light on interconnected biogeochemical processes in an aquifer system.</title>
        <authorList>
            <person name="Anantharaman K."/>
            <person name="Brown C.T."/>
            <person name="Hug L.A."/>
            <person name="Sharon I."/>
            <person name="Castelle C.J."/>
            <person name="Probst A.J."/>
            <person name="Thomas B.C."/>
            <person name="Singh A."/>
            <person name="Wilkins M.J."/>
            <person name="Karaoz U."/>
            <person name="Brodie E.L."/>
            <person name="Williams K.H."/>
            <person name="Hubbard S.S."/>
            <person name="Banfield J.F."/>
        </authorList>
    </citation>
    <scope>NUCLEOTIDE SEQUENCE [LARGE SCALE GENOMIC DNA]</scope>
    <source>
        <strain evidence="12">RIFCSPLOWO2_12_FULL_64_10</strain>
    </source>
</reference>
<dbReference type="SUPFAM" id="SSF51206">
    <property type="entry name" value="cAMP-binding domain-like"/>
    <property type="match status" value="1"/>
</dbReference>
<comment type="caution">
    <text evidence="11">The sequence shown here is derived from an EMBL/GenBank/DDBJ whole genome shotgun (WGS) entry which is preliminary data.</text>
</comment>
<gene>
    <name evidence="11" type="ORF">A3F84_23515</name>
</gene>
<dbReference type="CDD" id="cd00082">
    <property type="entry name" value="HisKA"/>
    <property type="match status" value="1"/>
</dbReference>
<dbReference type="Gene3D" id="3.30.565.10">
    <property type="entry name" value="Histidine kinase-like ATPase, C-terminal domain"/>
    <property type="match status" value="1"/>
</dbReference>
<keyword evidence="4" id="KW-0808">Transferase</keyword>
<evidence type="ECO:0000313" key="11">
    <source>
        <dbReference type="EMBL" id="OGG51719.1"/>
    </source>
</evidence>
<dbReference type="CDD" id="cd00130">
    <property type="entry name" value="PAS"/>
    <property type="match status" value="1"/>
</dbReference>
<dbReference type="InterPro" id="IPR018488">
    <property type="entry name" value="cNMP-bd_CS"/>
</dbReference>
<dbReference type="InterPro" id="IPR003661">
    <property type="entry name" value="HisK_dim/P_dom"/>
</dbReference>
<proteinExistence type="predicted"/>
<dbReference type="InterPro" id="IPR035965">
    <property type="entry name" value="PAS-like_dom_sf"/>
</dbReference>
<dbReference type="Proteomes" id="UP000178606">
    <property type="component" value="Unassembled WGS sequence"/>
</dbReference>
<dbReference type="PROSITE" id="PS50109">
    <property type="entry name" value="HIS_KIN"/>
    <property type="match status" value="1"/>
</dbReference>
<keyword evidence="8" id="KW-0902">Two-component regulatory system</keyword>
<dbReference type="SMART" id="SM00388">
    <property type="entry name" value="HisKA"/>
    <property type="match status" value="1"/>
</dbReference>
<dbReference type="Pfam" id="PF00027">
    <property type="entry name" value="cNMP_binding"/>
    <property type="match status" value="1"/>
</dbReference>
<accession>A0A1F6CRA5</accession>
<dbReference type="Pfam" id="PF08448">
    <property type="entry name" value="PAS_4"/>
    <property type="match status" value="1"/>
</dbReference>
<dbReference type="PRINTS" id="PR00344">
    <property type="entry name" value="BCTRLSENSOR"/>
</dbReference>
<dbReference type="GO" id="GO:0005524">
    <property type="term" value="F:ATP binding"/>
    <property type="evidence" value="ECO:0007669"/>
    <property type="project" value="UniProtKB-KW"/>
</dbReference>
<dbReference type="SMART" id="SM00387">
    <property type="entry name" value="HATPase_c"/>
    <property type="match status" value="1"/>
</dbReference>
<dbReference type="InterPro" id="IPR036097">
    <property type="entry name" value="HisK_dim/P_sf"/>
</dbReference>
<keyword evidence="6" id="KW-0418">Kinase</keyword>
<dbReference type="CDD" id="cd00038">
    <property type="entry name" value="CAP_ED"/>
    <property type="match status" value="1"/>
</dbReference>
<dbReference type="Gene3D" id="3.30.450.20">
    <property type="entry name" value="PAS domain"/>
    <property type="match status" value="1"/>
</dbReference>
<dbReference type="InterPro" id="IPR005467">
    <property type="entry name" value="His_kinase_dom"/>
</dbReference>
<dbReference type="PROSITE" id="PS50042">
    <property type="entry name" value="CNMP_BINDING_3"/>
    <property type="match status" value="1"/>
</dbReference>
<dbReference type="Gene3D" id="1.10.287.130">
    <property type="match status" value="1"/>
</dbReference>